<dbReference type="GO" id="GO:0004519">
    <property type="term" value="F:endonuclease activity"/>
    <property type="evidence" value="ECO:0007669"/>
    <property type="project" value="UniProtKB-KW"/>
</dbReference>
<dbReference type="OrthoDB" id="5152741at2759"/>
<evidence type="ECO:0000256" key="1">
    <source>
        <dbReference type="ARBA" id="ARBA00022679"/>
    </source>
</evidence>
<keyword evidence="9" id="KW-1185">Reference proteome</keyword>
<evidence type="ECO:0000256" key="4">
    <source>
        <dbReference type="ARBA" id="ARBA00022759"/>
    </source>
</evidence>
<dbReference type="HOGENOM" id="CLU_000384_33_3_1"/>
<dbReference type="InterPro" id="IPR050951">
    <property type="entry name" value="Retrovirus_Pol_polyprotein"/>
</dbReference>
<dbReference type="CDD" id="cd09274">
    <property type="entry name" value="RNase_HI_RT_Ty3"/>
    <property type="match status" value="1"/>
</dbReference>
<comment type="caution">
    <text evidence="8">The sequence shown here is derived from an EMBL/GenBank/DDBJ whole genome shotgun (WGS) entry which is preliminary data.</text>
</comment>
<dbReference type="GO" id="GO:0003964">
    <property type="term" value="F:RNA-directed DNA polymerase activity"/>
    <property type="evidence" value="ECO:0007669"/>
    <property type="project" value="UniProtKB-KW"/>
</dbReference>
<dbReference type="PROSITE" id="PS50878">
    <property type="entry name" value="RT_POL"/>
    <property type="match status" value="1"/>
</dbReference>
<dbReference type="PANTHER" id="PTHR37984:SF5">
    <property type="entry name" value="PROTEIN NYNRIN-LIKE"/>
    <property type="match status" value="1"/>
</dbReference>
<keyword evidence="6" id="KW-0695">RNA-directed DNA polymerase</keyword>
<name>G1XSN6_ARTOA</name>
<protein>
    <recommendedName>
        <fullName evidence="7">Reverse transcriptase domain-containing protein</fullName>
    </recommendedName>
</protein>
<evidence type="ECO:0000256" key="3">
    <source>
        <dbReference type="ARBA" id="ARBA00022722"/>
    </source>
</evidence>
<dbReference type="GO" id="GO:0016787">
    <property type="term" value="F:hydrolase activity"/>
    <property type="evidence" value="ECO:0007669"/>
    <property type="project" value="UniProtKB-KW"/>
</dbReference>
<dbReference type="CDD" id="cd01647">
    <property type="entry name" value="RT_LTR"/>
    <property type="match status" value="1"/>
</dbReference>
<dbReference type="InterPro" id="IPR043502">
    <property type="entry name" value="DNA/RNA_pol_sf"/>
</dbReference>
<dbReference type="RefSeq" id="XP_011127498.1">
    <property type="nucleotide sequence ID" value="XM_011129196.1"/>
</dbReference>
<dbReference type="GeneID" id="22898483"/>
<proteinExistence type="predicted"/>
<sequence length="296" mass="34810">MVMPFGLTNAPASFQAFINHVLREHIDVICVIYLDDILIYSKNLEEHKKHVNLILASLQKYDLQYTKEKSEFAVTECEFLGAIITSNSIKMDPKKVQTIQDWPIPQKVKEVQSFLELYNYYRHFIRKYSFMSAALSELTKKQVKFEMTPERIAAFDIFKNSFVSAPILRIYDLKLPIKVETDASVAALGACLLQLHPDKEWYPIAYIFHKFDATQLRYAIHDKELMTIVEACRKWCVYLQTKKPFTVLSDYKNLTYFLTIKELSRRQVCWWELLCEYNMKIVYFKGKENVFADAIS</sequence>
<dbReference type="Pfam" id="PF17917">
    <property type="entry name" value="RT_RNaseH"/>
    <property type="match status" value="1"/>
</dbReference>
<dbReference type="AlphaFoldDB" id="G1XSN6"/>
<organism evidence="8 9">
    <name type="scientific">Arthrobotrys oligospora (strain ATCC 24927 / CBS 115.81 / DSM 1491)</name>
    <name type="common">Nematode-trapping fungus</name>
    <name type="synonym">Didymozoophaga oligospora</name>
    <dbReference type="NCBI Taxonomy" id="756982"/>
    <lineage>
        <taxon>Eukaryota</taxon>
        <taxon>Fungi</taxon>
        <taxon>Dikarya</taxon>
        <taxon>Ascomycota</taxon>
        <taxon>Pezizomycotina</taxon>
        <taxon>Orbiliomycetes</taxon>
        <taxon>Orbiliales</taxon>
        <taxon>Orbiliaceae</taxon>
        <taxon>Orbilia</taxon>
        <taxon>Orbilia oligospora</taxon>
    </lineage>
</organism>
<keyword evidence="2" id="KW-0548">Nucleotidyltransferase</keyword>
<dbReference type="PANTHER" id="PTHR37984">
    <property type="entry name" value="PROTEIN CBG26694"/>
    <property type="match status" value="1"/>
</dbReference>
<dbReference type="InterPro" id="IPR041373">
    <property type="entry name" value="RT_RNaseH"/>
</dbReference>
<dbReference type="OMA" id="EHIDVIC"/>
<keyword evidence="1" id="KW-0808">Transferase</keyword>
<keyword evidence="4" id="KW-0255">Endonuclease</keyword>
<evidence type="ECO:0000259" key="7">
    <source>
        <dbReference type="PROSITE" id="PS50878"/>
    </source>
</evidence>
<dbReference type="STRING" id="756982.G1XSN6"/>
<dbReference type="FunFam" id="3.30.70.270:FF:000020">
    <property type="entry name" value="Transposon Tf2-6 polyprotein-like Protein"/>
    <property type="match status" value="1"/>
</dbReference>
<keyword evidence="5" id="KW-0378">Hydrolase</keyword>
<gene>
    <name evidence="8" type="ORF">AOL_s00211g1</name>
</gene>
<evidence type="ECO:0000256" key="2">
    <source>
        <dbReference type="ARBA" id="ARBA00022695"/>
    </source>
</evidence>
<reference evidence="8 9" key="1">
    <citation type="journal article" date="2011" name="PLoS Pathog.">
        <title>Genomic and proteomic analyses of the fungus Arthrobotrys oligospora provide insights into nematode-trap formation.</title>
        <authorList>
            <person name="Yang J."/>
            <person name="Wang L."/>
            <person name="Ji X."/>
            <person name="Feng Y."/>
            <person name="Li X."/>
            <person name="Zou C."/>
            <person name="Xu J."/>
            <person name="Ren Y."/>
            <person name="Mi Q."/>
            <person name="Wu J."/>
            <person name="Liu S."/>
            <person name="Liu Y."/>
            <person name="Huang X."/>
            <person name="Wang H."/>
            <person name="Niu X."/>
            <person name="Li J."/>
            <person name="Liang L."/>
            <person name="Luo Y."/>
            <person name="Ji K."/>
            <person name="Zhou W."/>
            <person name="Yu Z."/>
            <person name="Li G."/>
            <person name="Liu Y."/>
            <person name="Li L."/>
            <person name="Qiao M."/>
            <person name="Feng L."/>
            <person name="Zhang K.-Q."/>
        </authorList>
    </citation>
    <scope>NUCLEOTIDE SEQUENCE [LARGE SCALE GENOMIC DNA]</scope>
    <source>
        <strain evidence="9">ATCC 24927 / CBS 115.81 / DSM 1491</strain>
    </source>
</reference>
<dbReference type="InterPro" id="IPR043128">
    <property type="entry name" value="Rev_trsase/Diguanyl_cyclase"/>
</dbReference>
<dbReference type="InterPro" id="IPR000477">
    <property type="entry name" value="RT_dom"/>
</dbReference>
<evidence type="ECO:0000256" key="6">
    <source>
        <dbReference type="ARBA" id="ARBA00022918"/>
    </source>
</evidence>
<evidence type="ECO:0000313" key="8">
    <source>
        <dbReference type="EMBL" id="EGX43839.1"/>
    </source>
</evidence>
<evidence type="ECO:0000313" key="9">
    <source>
        <dbReference type="Proteomes" id="UP000008784"/>
    </source>
</evidence>
<feature type="domain" description="Reverse transcriptase" evidence="7">
    <location>
        <begin position="1"/>
        <end position="84"/>
    </location>
</feature>
<dbReference type="Gene3D" id="3.30.70.270">
    <property type="match status" value="2"/>
</dbReference>
<dbReference type="InParanoid" id="G1XSN6"/>
<keyword evidence="3" id="KW-0540">Nuclease</keyword>
<dbReference type="FunFam" id="3.30.70.270:FF:000003">
    <property type="entry name" value="Transposon Ty3-G Gag-Pol polyprotein"/>
    <property type="match status" value="1"/>
</dbReference>
<accession>G1XSN6</accession>
<evidence type="ECO:0000256" key="5">
    <source>
        <dbReference type="ARBA" id="ARBA00022801"/>
    </source>
</evidence>
<dbReference type="Pfam" id="PF00078">
    <property type="entry name" value="RVT_1"/>
    <property type="match status" value="1"/>
</dbReference>
<dbReference type="Proteomes" id="UP000008784">
    <property type="component" value="Unassembled WGS sequence"/>
</dbReference>
<dbReference type="EMBL" id="ADOT01000311">
    <property type="protein sequence ID" value="EGX43839.1"/>
    <property type="molecule type" value="Genomic_DNA"/>
</dbReference>
<dbReference type="SUPFAM" id="SSF56672">
    <property type="entry name" value="DNA/RNA polymerases"/>
    <property type="match status" value="1"/>
</dbReference>
<dbReference type="eggNOG" id="KOG0017">
    <property type="taxonomic scope" value="Eukaryota"/>
</dbReference>